<evidence type="ECO:0000313" key="3">
    <source>
        <dbReference type="Proteomes" id="UP000053989"/>
    </source>
</evidence>
<evidence type="ECO:0000313" key="2">
    <source>
        <dbReference type="EMBL" id="KIM67579.1"/>
    </source>
</evidence>
<dbReference type="EMBL" id="KN822012">
    <property type="protein sequence ID" value="KIM67579.1"/>
    <property type="molecule type" value="Genomic_DNA"/>
</dbReference>
<feature type="compositionally biased region" description="Basic and acidic residues" evidence="1">
    <location>
        <begin position="133"/>
        <end position="143"/>
    </location>
</feature>
<reference evidence="2 3" key="1">
    <citation type="submission" date="2014-04" db="EMBL/GenBank/DDBJ databases">
        <authorList>
            <consortium name="DOE Joint Genome Institute"/>
            <person name="Kuo A."/>
            <person name="Kohler A."/>
            <person name="Nagy L.G."/>
            <person name="Floudas D."/>
            <person name="Copeland A."/>
            <person name="Barry K.W."/>
            <person name="Cichocki N."/>
            <person name="Veneault-Fourrey C."/>
            <person name="LaButti K."/>
            <person name="Lindquist E.A."/>
            <person name="Lipzen A."/>
            <person name="Lundell T."/>
            <person name="Morin E."/>
            <person name="Murat C."/>
            <person name="Sun H."/>
            <person name="Tunlid A."/>
            <person name="Henrissat B."/>
            <person name="Grigoriev I.V."/>
            <person name="Hibbett D.S."/>
            <person name="Martin F."/>
            <person name="Nordberg H.P."/>
            <person name="Cantor M.N."/>
            <person name="Hua S.X."/>
        </authorList>
    </citation>
    <scope>NUCLEOTIDE SEQUENCE [LARGE SCALE GENOMIC DNA]</scope>
    <source>
        <strain evidence="2 3">Foug A</strain>
    </source>
</reference>
<feature type="non-terminal residue" evidence="2">
    <location>
        <position position="1"/>
    </location>
</feature>
<sequence length="189" mass="20034">IQSIMSLLTPSEALAFQSFLTSLDAADFSAEWNMQLDIPHGHVPPSQGKEALTKATRDLMSLDADKWRHPLRQSPGGSSGAAVHRYPQPHSVLFSAHPNNAPGVLYNEPNSSPSRLQPGASSNRPPLPPFESSHARSTRDHRSSPPACHSPTGPSGSSSSTQSSTPGPSSAKRSPPLDAGVDGKRHRPS</sequence>
<gene>
    <name evidence="2" type="ORF">SCLCIDRAFT_49479</name>
</gene>
<name>A0A0C3EH20_9AGAM</name>
<proteinExistence type="predicted"/>
<feature type="compositionally biased region" description="Low complexity" evidence="1">
    <location>
        <begin position="150"/>
        <end position="170"/>
    </location>
</feature>
<protein>
    <submittedName>
        <fullName evidence="2">Uncharacterized protein</fullName>
    </submittedName>
</protein>
<accession>A0A0C3EH20</accession>
<dbReference type="Proteomes" id="UP000053989">
    <property type="component" value="Unassembled WGS sequence"/>
</dbReference>
<feature type="region of interest" description="Disordered" evidence="1">
    <location>
        <begin position="92"/>
        <end position="189"/>
    </location>
</feature>
<dbReference type="STRING" id="1036808.A0A0C3EH20"/>
<dbReference type="AlphaFoldDB" id="A0A0C3EH20"/>
<dbReference type="OrthoDB" id="5778525at2759"/>
<organism evidence="2 3">
    <name type="scientific">Scleroderma citrinum Foug A</name>
    <dbReference type="NCBI Taxonomy" id="1036808"/>
    <lineage>
        <taxon>Eukaryota</taxon>
        <taxon>Fungi</taxon>
        <taxon>Dikarya</taxon>
        <taxon>Basidiomycota</taxon>
        <taxon>Agaricomycotina</taxon>
        <taxon>Agaricomycetes</taxon>
        <taxon>Agaricomycetidae</taxon>
        <taxon>Boletales</taxon>
        <taxon>Sclerodermatineae</taxon>
        <taxon>Sclerodermataceae</taxon>
        <taxon>Scleroderma</taxon>
    </lineage>
</organism>
<feature type="non-terminal residue" evidence="2">
    <location>
        <position position="189"/>
    </location>
</feature>
<dbReference type="HOGENOM" id="CLU_1437752_0_0_1"/>
<dbReference type="InParanoid" id="A0A0C3EH20"/>
<reference evidence="3" key="2">
    <citation type="submission" date="2015-01" db="EMBL/GenBank/DDBJ databases">
        <title>Evolutionary Origins and Diversification of the Mycorrhizal Mutualists.</title>
        <authorList>
            <consortium name="DOE Joint Genome Institute"/>
            <consortium name="Mycorrhizal Genomics Consortium"/>
            <person name="Kohler A."/>
            <person name="Kuo A."/>
            <person name="Nagy L.G."/>
            <person name="Floudas D."/>
            <person name="Copeland A."/>
            <person name="Barry K.W."/>
            <person name="Cichocki N."/>
            <person name="Veneault-Fourrey C."/>
            <person name="LaButti K."/>
            <person name="Lindquist E.A."/>
            <person name="Lipzen A."/>
            <person name="Lundell T."/>
            <person name="Morin E."/>
            <person name="Murat C."/>
            <person name="Riley R."/>
            <person name="Ohm R."/>
            <person name="Sun H."/>
            <person name="Tunlid A."/>
            <person name="Henrissat B."/>
            <person name="Grigoriev I.V."/>
            <person name="Hibbett D.S."/>
            <person name="Martin F."/>
        </authorList>
    </citation>
    <scope>NUCLEOTIDE SEQUENCE [LARGE SCALE GENOMIC DNA]</scope>
    <source>
        <strain evidence="3">Foug A</strain>
    </source>
</reference>
<keyword evidence="3" id="KW-1185">Reference proteome</keyword>
<feature type="compositionally biased region" description="Polar residues" evidence="1">
    <location>
        <begin position="108"/>
        <end position="124"/>
    </location>
</feature>
<evidence type="ECO:0000256" key="1">
    <source>
        <dbReference type="SAM" id="MobiDB-lite"/>
    </source>
</evidence>